<comment type="similarity">
    <text evidence="2">In the C-terminal section; belongs to the trehalose phosphatase family.</text>
</comment>
<dbReference type="SUPFAM" id="SSF56784">
    <property type="entry name" value="HAD-like"/>
    <property type="match status" value="1"/>
</dbReference>
<dbReference type="GO" id="GO:0004805">
    <property type="term" value="F:trehalose-phosphatase activity"/>
    <property type="evidence" value="ECO:0007669"/>
    <property type="project" value="TreeGrafter"/>
</dbReference>
<gene>
    <name evidence="4" type="ORF">IFM89_015235</name>
</gene>
<dbReference type="InterPro" id="IPR003337">
    <property type="entry name" value="Trehalose_PPase"/>
</dbReference>
<proteinExistence type="inferred from homology"/>
<dbReference type="EMBL" id="JADFTS010000008">
    <property type="protein sequence ID" value="KAF9592541.1"/>
    <property type="molecule type" value="Genomic_DNA"/>
</dbReference>
<dbReference type="Pfam" id="PF13456">
    <property type="entry name" value="RVT_3"/>
    <property type="match status" value="1"/>
</dbReference>
<dbReference type="GO" id="GO:0005829">
    <property type="term" value="C:cytosol"/>
    <property type="evidence" value="ECO:0007669"/>
    <property type="project" value="TreeGrafter"/>
</dbReference>
<evidence type="ECO:0000256" key="2">
    <source>
        <dbReference type="ARBA" id="ARBA00006330"/>
    </source>
</evidence>
<dbReference type="Proteomes" id="UP000631114">
    <property type="component" value="Unassembled WGS sequence"/>
</dbReference>
<dbReference type="PANTHER" id="PTHR10788:SF94">
    <property type="entry name" value="ALPHA,ALPHA-TREHALOSE-PHOSPHATE SYNTHASE [UDP-FORMING] 5"/>
    <property type="match status" value="1"/>
</dbReference>
<dbReference type="FunFam" id="3.40.50.1000:FF:000052">
    <property type="entry name" value="Alpha,alpha-trehalose-phosphate synthase [UDP-forming] 6"/>
    <property type="match status" value="1"/>
</dbReference>
<dbReference type="InterPro" id="IPR036412">
    <property type="entry name" value="HAD-like_sf"/>
</dbReference>
<evidence type="ECO:0000256" key="1">
    <source>
        <dbReference type="ARBA" id="ARBA00005409"/>
    </source>
</evidence>
<organism evidence="4 5">
    <name type="scientific">Coptis chinensis</name>
    <dbReference type="NCBI Taxonomy" id="261450"/>
    <lineage>
        <taxon>Eukaryota</taxon>
        <taxon>Viridiplantae</taxon>
        <taxon>Streptophyta</taxon>
        <taxon>Embryophyta</taxon>
        <taxon>Tracheophyta</taxon>
        <taxon>Spermatophyta</taxon>
        <taxon>Magnoliopsida</taxon>
        <taxon>Ranunculales</taxon>
        <taxon>Ranunculaceae</taxon>
        <taxon>Coptidoideae</taxon>
        <taxon>Coptis</taxon>
    </lineage>
</organism>
<dbReference type="GO" id="GO:0005992">
    <property type="term" value="P:trehalose biosynthetic process"/>
    <property type="evidence" value="ECO:0007669"/>
    <property type="project" value="InterPro"/>
</dbReference>
<evidence type="ECO:0000313" key="4">
    <source>
        <dbReference type="EMBL" id="KAF9592541.1"/>
    </source>
</evidence>
<dbReference type="GO" id="GO:0004523">
    <property type="term" value="F:RNA-DNA hybrid ribonuclease activity"/>
    <property type="evidence" value="ECO:0007669"/>
    <property type="project" value="InterPro"/>
</dbReference>
<dbReference type="Gene3D" id="3.40.50.1000">
    <property type="entry name" value="HAD superfamily/HAD-like"/>
    <property type="match status" value="1"/>
</dbReference>
<feature type="domain" description="RNase H type-1" evidence="3">
    <location>
        <begin position="5"/>
        <end position="54"/>
    </location>
</feature>
<sequence>MDDRCGTGGTIRDCEGNITMCFSGSGGMKSVLFQELKAILQGLYGCQSINILKVEKTLVFSKPLAQISHRRVIFDNACLADPLLTRASIQISVLHSFVKGVSKGLVAERLLKTMLDKGMLPDFVLCVGDDRSDEDMFEAITTAAAGPVLSPVAKYYLVDTMEIVRMLQGLVTASEQAARTAPISR</sequence>
<reference evidence="4 5" key="1">
    <citation type="submission" date="2020-10" db="EMBL/GenBank/DDBJ databases">
        <title>The Coptis chinensis genome and diversification of protoberbering-type alkaloids.</title>
        <authorList>
            <person name="Wang B."/>
            <person name="Shu S."/>
            <person name="Song C."/>
            <person name="Liu Y."/>
        </authorList>
    </citation>
    <scope>NUCLEOTIDE SEQUENCE [LARGE SCALE GENOMIC DNA]</scope>
    <source>
        <strain evidence="4">HL-2020</strain>
        <tissue evidence="4">Leaf</tissue>
    </source>
</reference>
<comment type="similarity">
    <text evidence="1">In the N-terminal section; belongs to the glycosyltransferase 20 family.</text>
</comment>
<evidence type="ECO:0000313" key="5">
    <source>
        <dbReference type="Proteomes" id="UP000631114"/>
    </source>
</evidence>
<dbReference type="InterPro" id="IPR001830">
    <property type="entry name" value="Glyco_trans_20"/>
</dbReference>
<dbReference type="InterPro" id="IPR002156">
    <property type="entry name" value="RNaseH_domain"/>
</dbReference>
<name>A0A835LMB7_9MAGN</name>
<dbReference type="GO" id="GO:0003676">
    <property type="term" value="F:nucleic acid binding"/>
    <property type="evidence" value="ECO:0007669"/>
    <property type="project" value="InterPro"/>
</dbReference>
<dbReference type="AlphaFoldDB" id="A0A835LMB7"/>
<dbReference type="InterPro" id="IPR023214">
    <property type="entry name" value="HAD_sf"/>
</dbReference>
<evidence type="ECO:0000259" key="3">
    <source>
        <dbReference type="Pfam" id="PF13456"/>
    </source>
</evidence>
<protein>
    <recommendedName>
        <fullName evidence="3">RNase H type-1 domain-containing protein</fullName>
    </recommendedName>
</protein>
<dbReference type="OrthoDB" id="1906820at2759"/>
<keyword evidence="5" id="KW-1185">Reference proteome</keyword>
<comment type="caution">
    <text evidence="4">The sequence shown here is derived from an EMBL/GenBank/DDBJ whole genome shotgun (WGS) entry which is preliminary data.</text>
</comment>
<dbReference type="PANTHER" id="PTHR10788">
    <property type="entry name" value="TREHALOSE-6-PHOSPHATE SYNTHASE"/>
    <property type="match status" value="1"/>
</dbReference>
<dbReference type="Pfam" id="PF02358">
    <property type="entry name" value="Trehalose_PPase"/>
    <property type="match status" value="1"/>
</dbReference>
<accession>A0A835LMB7</accession>